<dbReference type="OrthoDB" id="432234at2759"/>
<feature type="domain" description="DNA helicase Pif1-like DEAD-box helicase" evidence="3">
    <location>
        <begin position="1316"/>
        <end position="1454"/>
    </location>
</feature>
<keyword evidence="1" id="KW-0234">DNA repair</keyword>
<name>A0A074S8L7_9AGAM</name>
<dbReference type="GO" id="GO:0005524">
    <property type="term" value="F:ATP binding"/>
    <property type="evidence" value="ECO:0007669"/>
    <property type="project" value="UniProtKB-KW"/>
</dbReference>
<keyword evidence="7" id="KW-1185">Reference proteome</keyword>
<comment type="similarity">
    <text evidence="1">Belongs to the helicase family.</text>
</comment>
<dbReference type="SUPFAM" id="SSF52540">
    <property type="entry name" value="P-loop containing nucleoside triphosphate hydrolases"/>
    <property type="match status" value="2"/>
</dbReference>
<comment type="catalytic activity">
    <reaction evidence="1">
        <text>ATP + H2O = ADP + phosphate + H(+)</text>
        <dbReference type="Rhea" id="RHEA:13065"/>
        <dbReference type="ChEBI" id="CHEBI:15377"/>
        <dbReference type="ChEBI" id="CHEBI:15378"/>
        <dbReference type="ChEBI" id="CHEBI:30616"/>
        <dbReference type="ChEBI" id="CHEBI:43474"/>
        <dbReference type="ChEBI" id="CHEBI:456216"/>
        <dbReference type="EC" id="5.6.2.3"/>
    </reaction>
</comment>
<dbReference type="PANTHER" id="PTHR47642">
    <property type="entry name" value="ATP-DEPENDENT DNA HELICASE"/>
    <property type="match status" value="1"/>
</dbReference>
<proteinExistence type="inferred from homology"/>
<comment type="cofactor">
    <cofactor evidence="1">
        <name>Mg(2+)</name>
        <dbReference type="ChEBI" id="CHEBI:18420"/>
    </cofactor>
</comment>
<dbReference type="CDD" id="cd18809">
    <property type="entry name" value="SF1_C_RecD"/>
    <property type="match status" value="1"/>
</dbReference>
<dbReference type="InterPro" id="IPR025476">
    <property type="entry name" value="Helitron_helicase-like"/>
</dbReference>
<feature type="compositionally biased region" description="Acidic residues" evidence="2">
    <location>
        <begin position="309"/>
        <end position="318"/>
    </location>
</feature>
<evidence type="ECO:0000256" key="1">
    <source>
        <dbReference type="RuleBase" id="RU363044"/>
    </source>
</evidence>
<sequence>MSTLIDSISSGLTVGDILDVIASSESPPSFRVTSRLKNNKRLLIEALLRDNPQWGDILTQAAEQSRLSRRNAKRTQAAERQRKRRSTSRGGGNFAMNTEEHEEQSLSNGDSSEPAPGTSPETTFFDLPPESILFERYHAFYEATSNQALRKLVCAVSRVYPRVFVIKLFPKKGSAGIPLEQLQNGMRGNVTSFEVNSDMIADMISGSLMPQPPEILASVLSVTFIGRSALPDPAKLHIFRVRRHLLVTALNWLHDNNPKYYGDIVVDDSRLERLPEDGVPEEIITNMRHEPDESVLNVELDTYVPSNEEGSDLEDDVDASASGAPKENTGPDVIPLQFLGVMDTDLSKVSARELMAWGLSNLWSQNQEGGYAVRYGQPVSTFGRPPVGQEVQAIPTNQNFWEKALPGLYPYGVGGIEGDQPVPLSFIEHVRWSLQYHDRRFRLHPTFIFIACNIQQRREALASARIQMRRHDFVAVAHILNSITPKDLEQAAEEESRSEAPSNPAIRTLKRHINVTASRVLGSDASRIKLRSRIWSTTACLNPPSLWLTINPDDLHDPIAQVFAGEEIDMDAFDRTAGPNKDQRAQNIARDPFAAAEFFRYTVTAVLEILLGVRATSSRVHSQPGIFGHVSGYFGTVECQGRGTLHLHMLIWLKDTPPPEKIKSLLQSSVFRDKVLEFIRHNVRSFISDLSNSNQVASVHPNPEIAYSRIPKPSSTEPEVFSRSLRQLETEVVRTKQLHTCTFKWCLRLSGNGQMVCKRGAPWPLSDMDVVNEDGTYLTKRTYGYLNSYCPILSILLRCNNDLKLLLHGDTNDLLFYVTNYVAKKQGKSYNASAMLAKGLLYHYMENDYNRKLLDRQRLLLFRAINVLNREQEMSAPLAVCYLMGWNDTFCSHHYTPIYWGAFLALILETFPELKQGRTLLKSSSKLNNEQIVLDFDAHGRLVTRSQVEDYIHRGTSVEGYNLLQYLVDTYEQGIKSGRAVDQLSSETSDHTQDSSHDHQSRPGRPRHTRISYLASHPRHASHHRILRAPNHNTLPNFVGPKLPHKADSDQCTLHAVSMLTLLKPWRSLLDLKSESQTWEDALEHFLATSGDHRHRDFVSSIDHYHSCRNAVGKDPTHPTVPPTVSEELEELELDDEGAVEGSHILTAAQVTPEMISKVKEEAFTKRELQYGRTAVDIGYLRGFFNSEAPAQLRSTVTRGTHEVEQQLKAWLSALKSSRYPNVNSSSSSATQLGNPSDSGTVSLLAYPTGSGLSESTSSGDVILCSDSLQEQVLDPVSVDELFPEQRRAFDIVKWHLSQTVATLNSEPSHRPPQLLMLLVGEGGTGKSKVIQTITAEFERQGAIGMLVKSAYTGIAASLIGGNTTHHLAAISVNGKELSDEAKQKLANAWKDIRYLILDECSMLSKPFFSQLARNIGIAKSAYDSRASDLPFGGVNVILCGDFHQFPPVAGSSRNALYVPNTTGNPVETSLGREIYEMFSIVVILKKQVRVVDEVWRGFLGRLRAGRVQLEDINMLRTLVLTNPECEPTDFQSDTWKNACLITPRHIVRMQWNNAAVLRHCKISGEQLFICPAYDTIRKRPLSLLEQYVAAQTQVLHRSHKGFGKNGLPDEVPLALGMSVMVTLNVETELDIANGARGTIVGITLHPDEPAFDPNLPVVQLKLLPLFVLVKMARTRAVALRGLEPGVVPIEPASKSFQITMNIPQSNGNITRVRKTVRRLQYPITPAYAFTDYRSQGQTLQSVIVDIAKPPSGSGLTLFNIYVALSRSSGRNTIRLLRDFDEDVMLQPLDEDLEREDSRLEKLDRETNAWWSEMIRRMGDLRS</sequence>
<dbReference type="PANTHER" id="PTHR47642:SF6">
    <property type="entry name" value="ATP-DEPENDENT DNA HELICASE"/>
    <property type="match status" value="1"/>
</dbReference>
<evidence type="ECO:0000256" key="2">
    <source>
        <dbReference type="SAM" id="MobiDB-lite"/>
    </source>
</evidence>
<feature type="domain" description="Helitron helicase-like" evidence="4">
    <location>
        <begin position="429"/>
        <end position="651"/>
    </location>
</feature>
<feature type="region of interest" description="Disordered" evidence="2">
    <location>
        <begin position="305"/>
        <end position="329"/>
    </location>
</feature>
<evidence type="ECO:0000259" key="5">
    <source>
        <dbReference type="Pfam" id="PF20209"/>
    </source>
</evidence>
<feature type="domain" description="DUF6570" evidence="5">
    <location>
        <begin position="156"/>
        <end position="272"/>
    </location>
</feature>
<dbReference type="GO" id="GO:0043139">
    <property type="term" value="F:5'-3' DNA helicase activity"/>
    <property type="evidence" value="ECO:0007669"/>
    <property type="project" value="UniProtKB-EC"/>
</dbReference>
<reference evidence="6 7" key="1">
    <citation type="submission" date="2013-12" db="EMBL/GenBank/DDBJ databases">
        <authorList>
            <person name="Cubeta M."/>
            <person name="Pakala S."/>
            <person name="Fedorova N."/>
            <person name="Thomas E."/>
            <person name="Dean R."/>
            <person name="Jabaji S."/>
            <person name="Neate S."/>
            <person name="Toda T."/>
            <person name="Tavantzis S."/>
            <person name="Vilgalys R."/>
            <person name="Bharathan N."/>
            <person name="Pakala S."/>
            <person name="Losada L.S."/>
            <person name="Zafar N."/>
            <person name="Nierman W."/>
        </authorList>
    </citation>
    <scope>NUCLEOTIDE SEQUENCE [LARGE SCALE GENOMIC DNA]</scope>
    <source>
        <strain evidence="6 7">123E</strain>
    </source>
</reference>
<keyword evidence="1" id="KW-0067">ATP-binding</keyword>
<feature type="compositionally biased region" description="Basic and acidic residues" evidence="2">
    <location>
        <begin position="988"/>
        <end position="1001"/>
    </location>
</feature>
<keyword evidence="1" id="KW-0233">DNA recombination</keyword>
<keyword evidence="1 6" id="KW-0347">Helicase</keyword>
<dbReference type="Pfam" id="PF14214">
    <property type="entry name" value="Helitron_like_N"/>
    <property type="match status" value="1"/>
</dbReference>
<dbReference type="Pfam" id="PF20209">
    <property type="entry name" value="DUF6570"/>
    <property type="match status" value="1"/>
</dbReference>
<dbReference type="Gene3D" id="3.40.50.300">
    <property type="entry name" value="P-loop containing nucleotide triphosphate hydrolases"/>
    <property type="match status" value="1"/>
</dbReference>
<dbReference type="InterPro" id="IPR027417">
    <property type="entry name" value="P-loop_NTPase"/>
</dbReference>
<dbReference type="GO" id="GO:0016887">
    <property type="term" value="F:ATP hydrolysis activity"/>
    <property type="evidence" value="ECO:0007669"/>
    <property type="project" value="RHEA"/>
</dbReference>
<feature type="region of interest" description="Disordered" evidence="2">
    <location>
        <begin position="981"/>
        <end position="1007"/>
    </location>
</feature>
<feature type="region of interest" description="Disordered" evidence="2">
    <location>
        <begin position="65"/>
        <end position="124"/>
    </location>
</feature>
<accession>A0A074S8L7</accession>
<evidence type="ECO:0000313" key="7">
    <source>
        <dbReference type="Proteomes" id="UP000027456"/>
    </source>
</evidence>
<keyword evidence="1" id="KW-0227">DNA damage</keyword>
<dbReference type="InterPro" id="IPR046700">
    <property type="entry name" value="DUF6570"/>
</dbReference>
<dbReference type="GO" id="GO:0000723">
    <property type="term" value="P:telomere maintenance"/>
    <property type="evidence" value="ECO:0007669"/>
    <property type="project" value="InterPro"/>
</dbReference>
<dbReference type="GO" id="GO:0006310">
    <property type="term" value="P:DNA recombination"/>
    <property type="evidence" value="ECO:0007669"/>
    <property type="project" value="UniProtKB-KW"/>
</dbReference>
<keyword evidence="1" id="KW-0378">Hydrolase</keyword>
<protein>
    <recommendedName>
        <fullName evidence="1">ATP-dependent DNA helicase</fullName>
        <ecNumber evidence="1">5.6.2.3</ecNumber>
    </recommendedName>
</protein>
<dbReference type="STRING" id="1423351.A0A074S8L7"/>
<keyword evidence="1" id="KW-0547">Nucleotide-binding</keyword>
<organism evidence="6 7">
    <name type="scientific">Rhizoctonia solani 123E</name>
    <dbReference type="NCBI Taxonomy" id="1423351"/>
    <lineage>
        <taxon>Eukaryota</taxon>
        <taxon>Fungi</taxon>
        <taxon>Dikarya</taxon>
        <taxon>Basidiomycota</taxon>
        <taxon>Agaricomycotina</taxon>
        <taxon>Agaricomycetes</taxon>
        <taxon>Cantharellales</taxon>
        <taxon>Ceratobasidiaceae</taxon>
        <taxon>Rhizoctonia</taxon>
    </lineage>
</organism>
<dbReference type="InterPro" id="IPR010285">
    <property type="entry name" value="DNA_helicase_pif1-like_DEAD"/>
</dbReference>
<gene>
    <name evidence="6" type="ORF">V565_201930</name>
</gene>
<dbReference type="EC" id="5.6.2.3" evidence="1"/>
<dbReference type="EMBL" id="AZST01001130">
    <property type="protein sequence ID" value="KEP46382.1"/>
    <property type="molecule type" value="Genomic_DNA"/>
</dbReference>
<evidence type="ECO:0000313" key="6">
    <source>
        <dbReference type="EMBL" id="KEP46382.1"/>
    </source>
</evidence>
<evidence type="ECO:0000259" key="3">
    <source>
        <dbReference type="Pfam" id="PF05970"/>
    </source>
</evidence>
<dbReference type="InterPro" id="IPR051055">
    <property type="entry name" value="PIF1_helicase"/>
</dbReference>
<feature type="region of interest" description="Disordered" evidence="2">
    <location>
        <begin position="1219"/>
        <end position="1238"/>
    </location>
</feature>
<dbReference type="HOGENOM" id="CLU_001248_6_0_1"/>
<dbReference type="Pfam" id="PF05970">
    <property type="entry name" value="PIF1"/>
    <property type="match status" value="1"/>
</dbReference>
<dbReference type="GO" id="GO:0006281">
    <property type="term" value="P:DNA repair"/>
    <property type="evidence" value="ECO:0007669"/>
    <property type="project" value="UniProtKB-KW"/>
</dbReference>
<evidence type="ECO:0000259" key="4">
    <source>
        <dbReference type="Pfam" id="PF14214"/>
    </source>
</evidence>
<comment type="caution">
    <text evidence="6">The sequence shown here is derived from an EMBL/GenBank/DDBJ whole genome shotgun (WGS) entry which is preliminary data.</text>
</comment>
<dbReference type="Proteomes" id="UP000027456">
    <property type="component" value="Unassembled WGS sequence"/>
</dbReference>